<evidence type="ECO:0000313" key="4">
    <source>
        <dbReference type="Proteomes" id="UP000806528"/>
    </source>
</evidence>
<dbReference type="Pfam" id="PF09851">
    <property type="entry name" value="SHOCT"/>
    <property type="match status" value="1"/>
</dbReference>
<protein>
    <submittedName>
        <fullName evidence="3">SHOCT domain-containing protein</fullName>
    </submittedName>
</protein>
<dbReference type="InterPro" id="IPR018649">
    <property type="entry name" value="SHOCT"/>
</dbReference>
<gene>
    <name evidence="3" type="ORF">IDM40_12375</name>
</gene>
<comment type="caution">
    <text evidence="3">The sequence shown here is derived from an EMBL/GenBank/DDBJ whole genome shotgun (WGS) entry which is preliminary data.</text>
</comment>
<feature type="domain" description="SHOCT" evidence="2">
    <location>
        <begin position="66"/>
        <end position="91"/>
    </location>
</feature>
<dbReference type="RefSeq" id="WP_193122122.1">
    <property type="nucleotide sequence ID" value="NZ_JADBGI010000009.1"/>
</dbReference>
<evidence type="ECO:0000313" key="3">
    <source>
        <dbReference type="EMBL" id="MBE2999496.1"/>
    </source>
</evidence>
<reference evidence="3 4" key="1">
    <citation type="submission" date="2020-09" db="EMBL/GenBank/DDBJ databases">
        <title>Diversity and distribution of actinomycetes associated with coral in the coast of Hainan.</title>
        <authorList>
            <person name="Li F."/>
        </authorList>
    </citation>
    <scope>NUCLEOTIDE SEQUENCE [LARGE SCALE GENOMIC DNA]</scope>
    <source>
        <strain evidence="3 4">HNM0947</strain>
    </source>
</reference>
<evidence type="ECO:0000259" key="2">
    <source>
        <dbReference type="Pfam" id="PF09851"/>
    </source>
</evidence>
<evidence type="ECO:0000256" key="1">
    <source>
        <dbReference type="SAM" id="MobiDB-lite"/>
    </source>
</evidence>
<keyword evidence="4" id="KW-1185">Reference proteome</keyword>
<accession>A0ABR9P6N4</accession>
<organism evidence="3 4">
    <name type="scientific">Nocardiopsis coralli</name>
    <dbReference type="NCBI Taxonomy" id="2772213"/>
    <lineage>
        <taxon>Bacteria</taxon>
        <taxon>Bacillati</taxon>
        <taxon>Actinomycetota</taxon>
        <taxon>Actinomycetes</taxon>
        <taxon>Streptosporangiales</taxon>
        <taxon>Nocardiopsidaceae</taxon>
        <taxon>Nocardiopsis</taxon>
    </lineage>
</organism>
<proteinExistence type="predicted"/>
<feature type="region of interest" description="Disordered" evidence="1">
    <location>
        <begin position="33"/>
        <end position="62"/>
    </location>
</feature>
<name>A0ABR9P6N4_9ACTN</name>
<dbReference type="Proteomes" id="UP000806528">
    <property type="component" value="Unassembled WGS sequence"/>
</dbReference>
<sequence length="92" mass="10047">MESVGDLMAAILVLFMLAMGVFVAVTVSAAAHAATPRPWHRGPRGPFSRLAGPEGEREVPAGMDPALAELRMRYARGEIGREEFLQRKIDLE</sequence>
<dbReference type="EMBL" id="JADBGI010000009">
    <property type="protein sequence ID" value="MBE2999496.1"/>
    <property type="molecule type" value="Genomic_DNA"/>
</dbReference>